<dbReference type="GeneID" id="94830175"/>
<comment type="similarity">
    <text evidence="8">Belongs to the peptidase T1B family.</text>
</comment>
<dbReference type="InterPro" id="IPR000243">
    <property type="entry name" value="Pept_T1A_subB"/>
</dbReference>
<evidence type="ECO:0000256" key="8">
    <source>
        <dbReference type="RuleBase" id="RU004203"/>
    </source>
</evidence>
<comment type="subcellular location">
    <subcellularLocation>
        <location evidence="8">Cytoplasm</location>
    </subcellularLocation>
    <subcellularLocation>
        <location evidence="8">Nucleus</location>
    </subcellularLocation>
</comment>
<evidence type="ECO:0000313" key="10">
    <source>
        <dbReference type="Proteomes" id="UP000179807"/>
    </source>
</evidence>
<dbReference type="InterPro" id="IPR029055">
    <property type="entry name" value="Ntn_hydrolases_N"/>
</dbReference>
<keyword evidence="10" id="KW-1185">Reference proteome</keyword>
<dbReference type="Proteomes" id="UP000179807">
    <property type="component" value="Unassembled WGS sequence"/>
</dbReference>
<dbReference type="InterPro" id="IPR023333">
    <property type="entry name" value="Proteasome_suB-type"/>
</dbReference>
<dbReference type="GO" id="GO:0019774">
    <property type="term" value="C:proteasome core complex, beta-subunit complex"/>
    <property type="evidence" value="ECO:0007669"/>
    <property type="project" value="UniProtKB-ARBA"/>
</dbReference>
<dbReference type="GO" id="GO:0005634">
    <property type="term" value="C:nucleus"/>
    <property type="evidence" value="ECO:0007669"/>
    <property type="project" value="UniProtKB-SubCell"/>
</dbReference>
<protein>
    <recommendedName>
        <fullName evidence="8">Proteasome subunit beta</fullName>
    </recommendedName>
</protein>
<dbReference type="Pfam" id="PF00227">
    <property type="entry name" value="Proteasome"/>
    <property type="match status" value="1"/>
</dbReference>
<dbReference type="PANTHER" id="PTHR32194:SF0">
    <property type="entry name" value="ATP-DEPENDENT PROTEASE SUBUNIT HSLV"/>
    <property type="match status" value="1"/>
</dbReference>
<evidence type="ECO:0000256" key="1">
    <source>
        <dbReference type="ARBA" id="ARBA00001198"/>
    </source>
</evidence>
<dbReference type="RefSeq" id="XP_068348701.1">
    <property type="nucleotide sequence ID" value="XM_068495471.1"/>
</dbReference>
<evidence type="ECO:0000313" key="9">
    <source>
        <dbReference type="EMBL" id="OHS95564.1"/>
    </source>
</evidence>
<comment type="caution">
    <text evidence="9">The sequence shown here is derived from an EMBL/GenBank/DDBJ whole genome shotgun (WGS) entry which is preliminary data.</text>
</comment>
<keyword evidence="8" id="KW-0539">Nucleus</keyword>
<evidence type="ECO:0000256" key="5">
    <source>
        <dbReference type="ARBA" id="ARBA00022801"/>
    </source>
</evidence>
<dbReference type="GO" id="GO:0005737">
    <property type="term" value="C:cytoplasm"/>
    <property type="evidence" value="ECO:0007669"/>
    <property type="project" value="UniProtKB-SubCell"/>
</dbReference>
<keyword evidence="2 8" id="KW-0963">Cytoplasm</keyword>
<evidence type="ECO:0000256" key="2">
    <source>
        <dbReference type="ARBA" id="ARBA00022490"/>
    </source>
</evidence>
<dbReference type="InterPro" id="IPR016050">
    <property type="entry name" value="Proteasome_bsu_CS"/>
</dbReference>
<dbReference type="VEuPathDB" id="TrichDB:TRFO_10463"/>
<evidence type="ECO:0000256" key="4">
    <source>
        <dbReference type="ARBA" id="ARBA00022698"/>
    </source>
</evidence>
<dbReference type="GO" id="GO:0004298">
    <property type="term" value="F:threonine-type endopeptidase activity"/>
    <property type="evidence" value="ECO:0007669"/>
    <property type="project" value="UniProtKB-KW"/>
</dbReference>
<comment type="subunit">
    <text evidence="8">Component of the proteasome complex.</text>
</comment>
<dbReference type="EMBL" id="MLAK01001237">
    <property type="protein sequence ID" value="OHS95564.1"/>
    <property type="molecule type" value="Genomic_DNA"/>
</dbReference>
<dbReference type="Gene3D" id="3.60.20.10">
    <property type="entry name" value="Glutamine Phosphoribosylpyrophosphate, subunit 1, domain 1"/>
    <property type="match status" value="1"/>
</dbReference>
<dbReference type="GO" id="GO:0051603">
    <property type="term" value="P:proteolysis involved in protein catabolic process"/>
    <property type="evidence" value="ECO:0007669"/>
    <property type="project" value="InterPro"/>
</dbReference>
<evidence type="ECO:0000256" key="7">
    <source>
        <dbReference type="PIRSR" id="PIRSR600243-1"/>
    </source>
</evidence>
<evidence type="ECO:0000256" key="3">
    <source>
        <dbReference type="ARBA" id="ARBA00022670"/>
    </source>
</evidence>
<gene>
    <name evidence="9" type="ORF">TRFO_10463</name>
</gene>
<dbReference type="AlphaFoldDB" id="A0A1J4JE79"/>
<organism evidence="9 10">
    <name type="scientific">Tritrichomonas foetus</name>
    <dbReference type="NCBI Taxonomy" id="1144522"/>
    <lineage>
        <taxon>Eukaryota</taxon>
        <taxon>Metamonada</taxon>
        <taxon>Parabasalia</taxon>
        <taxon>Tritrichomonadida</taxon>
        <taxon>Tritrichomonadidae</taxon>
        <taxon>Tritrichomonas</taxon>
    </lineage>
</organism>
<dbReference type="PRINTS" id="PR00141">
    <property type="entry name" value="PROTEASOME"/>
</dbReference>
<dbReference type="PROSITE" id="PS51476">
    <property type="entry name" value="PROTEASOME_BETA_2"/>
    <property type="match status" value="1"/>
</dbReference>
<keyword evidence="4" id="KW-0888">Threonine protease</keyword>
<sequence length="215" mass="23439">MNHDRLVLSNGTTIMAMTCSDGVVLCADSRATTGAYVAMRDMNKITDITPDIYVCHSGSASDTQALARFVKYYTSVLTVYSNNEQKQSVAVVAQILRKMLQKNKEYLMAQMIVAGVDDNGPACYMVMQSGCALQRDFAAGGSGSTYITSYCDQFFRPGMSVEEATKFAVKAVNHATIRDGYSGGPINVVQITKDGSKRVWFKPGNQPLDHTIVKT</sequence>
<comment type="catalytic activity">
    <reaction evidence="1">
        <text>Cleavage of peptide bonds with very broad specificity.</text>
        <dbReference type="EC" id="3.4.25.1"/>
    </reaction>
</comment>
<keyword evidence="5" id="KW-0378">Hydrolase</keyword>
<dbReference type="SUPFAM" id="SSF56235">
    <property type="entry name" value="N-terminal nucleophile aminohydrolases (Ntn hydrolases)"/>
    <property type="match status" value="1"/>
</dbReference>
<dbReference type="OrthoDB" id="7854943at2759"/>
<feature type="active site" description="Nucleophile" evidence="7">
    <location>
        <position position="12"/>
    </location>
</feature>
<comment type="function">
    <text evidence="8">Component of the proteasome, a multicatalytic proteinase complex which is characterized by its ability to cleave peptides with Arg, Phe, Tyr, Leu, and Glu adjacent to the leaving group at neutral or slightly basic pH. The proteasome has an ATP-dependent proteolytic activity.</text>
</comment>
<evidence type="ECO:0000256" key="6">
    <source>
        <dbReference type="ARBA" id="ARBA00022942"/>
    </source>
</evidence>
<dbReference type="PROSITE" id="PS00854">
    <property type="entry name" value="PROTEASOME_BETA_1"/>
    <property type="match status" value="1"/>
</dbReference>
<reference evidence="9" key="1">
    <citation type="submission" date="2016-10" db="EMBL/GenBank/DDBJ databases">
        <authorList>
            <person name="Benchimol M."/>
            <person name="Almeida L.G."/>
            <person name="Vasconcelos A.T."/>
            <person name="Perreira-Neves A."/>
            <person name="Rosa I.A."/>
            <person name="Tasca T."/>
            <person name="Bogo M.R."/>
            <person name="de Souza W."/>
        </authorList>
    </citation>
    <scope>NUCLEOTIDE SEQUENCE [LARGE SCALE GENOMIC DNA]</scope>
    <source>
        <strain evidence="9">K</strain>
    </source>
</reference>
<dbReference type="PANTHER" id="PTHR32194">
    <property type="entry name" value="METALLOPROTEASE TLDD"/>
    <property type="match status" value="1"/>
</dbReference>
<keyword evidence="6 8" id="KW-0647">Proteasome</keyword>
<accession>A0A1J4JE79</accession>
<keyword evidence="3" id="KW-0645">Protease</keyword>
<proteinExistence type="inferred from homology"/>
<name>A0A1J4JE79_9EUKA</name>
<dbReference type="InterPro" id="IPR001353">
    <property type="entry name" value="Proteasome_sua/b"/>
</dbReference>